<dbReference type="GeneID" id="5012435"/>
<accession>A0BL36</accession>
<dbReference type="HOGENOM" id="CLU_2817965_0_0_1"/>
<name>A0BL36_PARTE</name>
<reference evidence="2 3" key="1">
    <citation type="journal article" date="2006" name="Nature">
        <title>Global trends of whole-genome duplications revealed by the ciliate Paramecium tetraurelia.</title>
        <authorList>
            <consortium name="Genoscope"/>
            <person name="Aury J.-M."/>
            <person name="Jaillon O."/>
            <person name="Duret L."/>
            <person name="Noel B."/>
            <person name="Jubin C."/>
            <person name="Porcel B.M."/>
            <person name="Segurens B."/>
            <person name="Daubin V."/>
            <person name="Anthouard V."/>
            <person name="Aiach N."/>
            <person name="Arnaiz O."/>
            <person name="Billaut A."/>
            <person name="Beisson J."/>
            <person name="Blanc I."/>
            <person name="Bouhouche K."/>
            <person name="Camara F."/>
            <person name="Duharcourt S."/>
            <person name="Guigo R."/>
            <person name="Gogendeau D."/>
            <person name="Katinka M."/>
            <person name="Keller A.-M."/>
            <person name="Kissmehl R."/>
            <person name="Klotz C."/>
            <person name="Koll F."/>
            <person name="Le Moue A."/>
            <person name="Lepere C."/>
            <person name="Malinsky S."/>
            <person name="Nowacki M."/>
            <person name="Nowak J.K."/>
            <person name="Plattner H."/>
            <person name="Poulain J."/>
            <person name="Ruiz F."/>
            <person name="Serrano V."/>
            <person name="Zagulski M."/>
            <person name="Dessen P."/>
            <person name="Betermier M."/>
            <person name="Weissenbach J."/>
            <person name="Scarpelli C."/>
            <person name="Schachter V."/>
            <person name="Sperling L."/>
            <person name="Meyer E."/>
            <person name="Cohen J."/>
            <person name="Wincker P."/>
        </authorList>
    </citation>
    <scope>NUCLEOTIDE SEQUENCE [LARGE SCALE GENOMIC DNA]</scope>
    <source>
        <strain evidence="2 3">Stock d4-2</strain>
    </source>
</reference>
<protein>
    <submittedName>
        <fullName evidence="2">Uncharacterized protein</fullName>
    </submittedName>
</protein>
<organism evidence="2 3">
    <name type="scientific">Paramecium tetraurelia</name>
    <dbReference type="NCBI Taxonomy" id="5888"/>
    <lineage>
        <taxon>Eukaryota</taxon>
        <taxon>Sar</taxon>
        <taxon>Alveolata</taxon>
        <taxon>Ciliophora</taxon>
        <taxon>Intramacronucleata</taxon>
        <taxon>Oligohymenophorea</taxon>
        <taxon>Peniculida</taxon>
        <taxon>Parameciidae</taxon>
        <taxon>Paramecium</taxon>
    </lineage>
</organism>
<evidence type="ECO:0000313" key="2">
    <source>
        <dbReference type="EMBL" id="CAK59253.1"/>
    </source>
</evidence>
<keyword evidence="3" id="KW-1185">Reference proteome</keyword>
<feature type="coiled-coil region" evidence="1">
    <location>
        <begin position="29"/>
        <end position="63"/>
    </location>
</feature>
<dbReference type="RefSeq" id="XP_001426651.1">
    <property type="nucleotide sequence ID" value="XM_001426614.1"/>
</dbReference>
<dbReference type="InParanoid" id="A0BL36"/>
<keyword evidence="1" id="KW-0175">Coiled coil</keyword>
<evidence type="ECO:0000313" key="3">
    <source>
        <dbReference type="Proteomes" id="UP000000600"/>
    </source>
</evidence>
<sequence>MGACAGTQKPQKESEKPLIMPPELTDENVKRIKSQFDDLTSLLESLSQEFKTITDNIIKLQHQHQDN</sequence>
<dbReference type="Proteomes" id="UP000000600">
    <property type="component" value="Unassembled WGS sequence"/>
</dbReference>
<dbReference type="KEGG" id="ptm:GSPATT00029884001"/>
<evidence type="ECO:0000256" key="1">
    <source>
        <dbReference type="SAM" id="Coils"/>
    </source>
</evidence>
<dbReference type="AlphaFoldDB" id="A0BL36"/>
<gene>
    <name evidence="2" type="ORF">GSPATT00029884001</name>
</gene>
<dbReference type="OrthoDB" id="309544at2759"/>
<proteinExistence type="predicted"/>
<dbReference type="EMBL" id="CT868001">
    <property type="protein sequence ID" value="CAK59253.1"/>
    <property type="molecule type" value="Genomic_DNA"/>
</dbReference>